<dbReference type="Proteomes" id="UP000237438">
    <property type="component" value="Unassembled WGS sequence"/>
</dbReference>
<protein>
    <submittedName>
        <fullName evidence="1">Uncharacterized protein</fullName>
    </submittedName>
</protein>
<comment type="caution">
    <text evidence="1">The sequence shown here is derived from an EMBL/GenBank/DDBJ whole genome shotgun (WGS) entry which is preliminary data.</text>
</comment>
<name>A0A2S4PTA4_9PEZI</name>
<evidence type="ECO:0000313" key="2">
    <source>
        <dbReference type="Proteomes" id="UP000237438"/>
    </source>
</evidence>
<evidence type="ECO:0000313" key="1">
    <source>
        <dbReference type="EMBL" id="POS85267.1"/>
    </source>
</evidence>
<proteinExistence type="predicted"/>
<gene>
    <name evidence="1" type="ORF">EPUL_004099</name>
</gene>
<sequence>MGNPSKFIPQELAEIVAIRQRRERAWHARILICTCVISNIDSTLANFKDEISKEEAAALQIYLPHDSLPTPFPIPSKSHQKKPNGLPNIKLPNKPIAVAIHITIPSSAAIHRSSRGT</sequence>
<dbReference type="OrthoDB" id="3606391at2759"/>
<organism evidence="1 2">
    <name type="scientific">Erysiphe pulchra</name>
    <dbReference type="NCBI Taxonomy" id="225359"/>
    <lineage>
        <taxon>Eukaryota</taxon>
        <taxon>Fungi</taxon>
        <taxon>Dikarya</taxon>
        <taxon>Ascomycota</taxon>
        <taxon>Pezizomycotina</taxon>
        <taxon>Leotiomycetes</taxon>
        <taxon>Erysiphales</taxon>
        <taxon>Erysiphaceae</taxon>
        <taxon>Erysiphe</taxon>
    </lineage>
</organism>
<dbReference type="AlphaFoldDB" id="A0A2S4PTA4"/>
<keyword evidence="2" id="KW-1185">Reference proteome</keyword>
<dbReference type="EMBL" id="PEDP01000662">
    <property type="protein sequence ID" value="POS85267.1"/>
    <property type="molecule type" value="Genomic_DNA"/>
</dbReference>
<accession>A0A2S4PTA4</accession>
<reference evidence="1 2" key="1">
    <citation type="submission" date="2017-10" db="EMBL/GenBank/DDBJ databases">
        <title>Development of genomic resources for the powdery mildew, Erysiphe pulchra.</title>
        <authorList>
            <person name="Wadl P.A."/>
            <person name="Mack B.M."/>
            <person name="Moore G."/>
            <person name="Beltz S.B."/>
        </authorList>
    </citation>
    <scope>NUCLEOTIDE SEQUENCE [LARGE SCALE GENOMIC DNA]</scope>
    <source>
        <strain evidence="1">Cflorida</strain>
    </source>
</reference>